<evidence type="ECO:0000256" key="5">
    <source>
        <dbReference type="ARBA" id="ARBA00022777"/>
    </source>
</evidence>
<dbReference type="PROSITE" id="PS00108">
    <property type="entry name" value="PROTEIN_KINASE_ST"/>
    <property type="match status" value="1"/>
</dbReference>
<proteinExistence type="inferred from homology"/>
<keyword evidence="6" id="KW-0067">ATP-binding</keyword>
<accession>A0ABN9STC6</accession>
<evidence type="ECO:0000313" key="10">
    <source>
        <dbReference type="Proteomes" id="UP001189429"/>
    </source>
</evidence>
<dbReference type="SMART" id="SM00220">
    <property type="entry name" value="S_TKc"/>
    <property type="match status" value="1"/>
</dbReference>
<dbReference type="PROSITE" id="PS50011">
    <property type="entry name" value="PROTEIN_KINASE_DOM"/>
    <property type="match status" value="1"/>
</dbReference>
<evidence type="ECO:0000256" key="7">
    <source>
        <dbReference type="SAM" id="MobiDB-lite"/>
    </source>
</evidence>
<dbReference type="SUPFAM" id="SSF56112">
    <property type="entry name" value="Protein kinase-like (PK-like)"/>
    <property type="match status" value="1"/>
</dbReference>
<keyword evidence="3" id="KW-0808">Transferase</keyword>
<dbReference type="Proteomes" id="UP001189429">
    <property type="component" value="Unassembled WGS sequence"/>
</dbReference>
<dbReference type="InterPro" id="IPR050591">
    <property type="entry name" value="GSK-3"/>
</dbReference>
<evidence type="ECO:0000259" key="8">
    <source>
        <dbReference type="PROSITE" id="PS50011"/>
    </source>
</evidence>
<feature type="domain" description="Protein kinase" evidence="8">
    <location>
        <begin position="20"/>
        <end position="325"/>
    </location>
</feature>
<dbReference type="EMBL" id="CAUYUJ010013102">
    <property type="protein sequence ID" value="CAK0835516.1"/>
    <property type="molecule type" value="Genomic_DNA"/>
</dbReference>
<comment type="caution">
    <text evidence="9">The sequence shown here is derived from an EMBL/GenBank/DDBJ whole genome shotgun (WGS) entry which is preliminary data.</text>
</comment>
<dbReference type="CDD" id="cd14137">
    <property type="entry name" value="STKc_GSK3"/>
    <property type="match status" value="1"/>
</dbReference>
<evidence type="ECO:0000256" key="1">
    <source>
        <dbReference type="ARBA" id="ARBA00005527"/>
    </source>
</evidence>
<keyword evidence="10" id="KW-1185">Reference proteome</keyword>
<feature type="region of interest" description="Disordered" evidence="7">
    <location>
        <begin position="1"/>
        <end position="48"/>
    </location>
</feature>
<dbReference type="InterPro" id="IPR000719">
    <property type="entry name" value="Prot_kinase_dom"/>
</dbReference>
<dbReference type="Pfam" id="PF00069">
    <property type="entry name" value="Pkinase"/>
    <property type="match status" value="1"/>
</dbReference>
<dbReference type="PANTHER" id="PTHR24057">
    <property type="entry name" value="GLYCOGEN SYNTHASE KINASE-3 ALPHA"/>
    <property type="match status" value="1"/>
</dbReference>
<evidence type="ECO:0000256" key="3">
    <source>
        <dbReference type="ARBA" id="ARBA00022679"/>
    </source>
</evidence>
<protein>
    <recommendedName>
        <fullName evidence="8">Protein kinase domain-containing protein</fullName>
    </recommendedName>
</protein>
<dbReference type="PANTHER" id="PTHR24057:SF0">
    <property type="entry name" value="PROTEIN KINASE SHAGGY-RELATED"/>
    <property type="match status" value="1"/>
</dbReference>
<dbReference type="InterPro" id="IPR011009">
    <property type="entry name" value="Kinase-like_dom_sf"/>
</dbReference>
<dbReference type="InterPro" id="IPR008271">
    <property type="entry name" value="Ser/Thr_kinase_AS"/>
</dbReference>
<dbReference type="Gene3D" id="3.30.200.20">
    <property type="entry name" value="Phosphorylase Kinase, domain 1"/>
    <property type="match status" value="1"/>
</dbReference>
<keyword evidence="4" id="KW-0547">Nucleotide-binding</keyword>
<reference evidence="9" key="1">
    <citation type="submission" date="2023-10" db="EMBL/GenBank/DDBJ databases">
        <authorList>
            <person name="Chen Y."/>
            <person name="Shah S."/>
            <person name="Dougan E. K."/>
            <person name="Thang M."/>
            <person name="Chan C."/>
        </authorList>
    </citation>
    <scope>NUCLEOTIDE SEQUENCE [LARGE SCALE GENOMIC DNA]</scope>
</reference>
<evidence type="ECO:0000313" key="9">
    <source>
        <dbReference type="EMBL" id="CAK0835516.1"/>
    </source>
</evidence>
<sequence>MAAPGPGSRKRPAEGLAESWSRAPTRARGSWARAPSAWSTRPRSRRTGEVVAVKSTRMKKAGGEAWMQLNGESEREVQVLLELNGHPNVVNLRGAFLSAPADGKDEQEYTLNLVLEYMSDTLHRVLKHYMNVRRKNMDQYYVQLYQYQLLRAVGFIHGLGIMHCDIKPQNLLLDGRTHTLKMADFGTAKRLHVGRTLASYVCSRYYRAPELILGSTTYGTSVDLWSAGCVLGEMILGQPLFTGGDGIDQLVQIIKVIGTPTPEDLKAMNSCYPRYAFTPSVPPLAWDKVFKHTASKDACELAGHLLKFDPASRLPPLYCLMHRFFNALRSEEKLEHRPLFEFLPEELLWCSAAEKERLVPKWMEAPAS</sequence>
<keyword evidence="2" id="KW-0723">Serine/threonine-protein kinase</keyword>
<comment type="similarity">
    <text evidence="1">Belongs to the protein kinase superfamily. CMGC Ser/Thr protein kinase family. GSK-3 subfamily.</text>
</comment>
<evidence type="ECO:0000256" key="2">
    <source>
        <dbReference type="ARBA" id="ARBA00022527"/>
    </source>
</evidence>
<keyword evidence="5" id="KW-0418">Kinase</keyword>
<evidence type="ECO:0000256" key="4">
    <source>
        <dbReference type="ARBA" id="ARBA00022741"/>
    </source>
</evidence>
<evidence type="ECO:0000256" key="6">
    <source>
        <dbReference type="ARBA" id="ARBA00022840"/>
    </source>
</evidence>
<gene>
    <name evidence="9" type="ORF">PCOR1329_LOCUS32374</name>
</gene>
<dbReference type="InterPro" id="IPR039192">
    <property type="entry name" value="STKc_GSK3"/>
</dbReference>
<organism evidence="9 10">
    <name type="scientific">Prorocentrum cordatum</name>
    <dbReference type="NCBI Taxonomy" id="2364126"/>
    <lineage>
        <taxon>Eukaryota</taxon>
        <taxon>Sar</taxon>
        <taxon>Alveolata</taxon>
        <taxon>Dinophyceae</taxon>
        <taxon>Prorocentrales</taxon>
        <taxon>Prorocentraceae</taxon>
        <taxon>Prorocentrum</taxon>
    </lineage>
</organism>
<name>A0ABN9STC6_9DINO</name>
<dbReference type="Gene3D" id="1.10.510.10">
    <property type="entry name" value="Transferase(Phosphotransferase) domain 1"/>
    <property type="match status" value="1"/>
</dbReference>